<dbReference type="GO" id="GO:0005737">
    <property type="term" value="C:cytoplasm"/>
    <property type="evidence" value="ECO:0007669"/>
    <property type="project" value="TreeGrafter"/>
</dbReference>
<dbReference type="GO" id="GO:0002189">
    <property type="term" value="C:ribose phosphate diphosphokinase complex"/>
    <property type="evidence" value="ECO:0007669"/>
    <property type="project" value="TreeGrafter"/>
</dbReference>
<keyword evidence="4 7" id="KW-0418">Kinase</keyword>
<dbReference type="PANTHER" id="PTHR10210:SF32">
    <property type="entry name" value="RIBOSE-PHOSPHATE PYROPHOSPHOKINASE 2"/>
    <property type="match status" value="1"/>
</dbReference>
<dbReference type="PANTHER" id="PTHR10210">
    <property type="entry name" value="RIBOSE-PHOSPHATE DIPHOSPHOKINASE FAMILY MEMBER"/>
    <property type="match status" value="1"/>
</dbReference>
<dbReference type="Pfam" id="PF14572">
    <property type="entry name" value="Pribosyl_synth"/>
    <property type="match status" value="1"/>
</dbReference>
<evidence type="ECO:0000256" key="3">
    <source>
        <dbReference type="ARBA" id="ARBA00022741"/>
    </source>
</evidence>
<keyword evidence="2" id="KW-0808">Transferase</keyword>
<sequence length="271" mass="30678">MIALNGQQLTFMTYPNGETRVDGEQILKLAESQNRISLKYETDGDLLKLLFVKSFLDDHRHTASLMISYMPYSRMDRVEGSSVFTLKYTAHMINAMNFERVTIVEPHSDVSTALIHRSEAVYPTGDLLQQVLEETGFRMEEDYLFFPDAGAQKRYGKLGGYRQLIGFKKRNFETGHIEQLDVVGTVENKGFRAIIVDDLCSYGGTFLLSAERLRELGASEVYLLVSHCEDSIYEGKLLSSGLIDRVYTTDTILSQASTDKIKMFPIGGMYK</sequence>
<comment type="caution">
    <text evidence="7">The sequence shown here is derived from an EMBL/GenBank/DDBJ whole genome shotgun (WGS) entry which is preliminary data.</text>
</comment>
<name>A0A371P6N6_9BACL</name>
<keyword evidence="3" id="KW-0547">Nucleotide-binding</keyword>
<organism evidence="7 8">
    <name type="scientific">Paenibacillus paeoniae</name>
    <dbReference type="NCBI Taxonomy" id="2292705"/>
    <lineage>
        <taxon>Bacteria</taxon>
        <taxon>Bacillati</taxon>
        <taxon>Bacillota</taxon>
        <taxon>Bacilli</taxon>
        <taxon>Bacillales</taxon>
        <taxon>Paenibacillaceae</taxon>
        <taxon>Paenibacillus</taxon>
    </lineage>
</organism>
<dbReference type="InterPro" id="IPR000836">
    <property type="entry name" value="PRTase_dom"/>
</dbReference>
<dbReference type="GO" id="GO:0004749">
    <property type="term" value="F:ribose phosphate diphosphokinase activity"/>
    <property type="evidence" value="ECO:0007669"/>
    <property type="project" value="UniProtKB-EC"/>
</dbReference>
<dbReference type="GO" id="GO:0006015">
    <property type="term" value="P:5-phosphoribose 1-diphosphate biosynthetic process"/>
    <property type="evidence" value="ECO:0007669"/>
    <property type="project" value="TreeGrafter"/>
</dbReference>
<dbReference type="Proteomes" id="UP000261905">
    <property type="component" value="Unassembled WGS sequence"/>
</dbReference>
<proteinExistence type="predicted"/>
<dbReference type="InterPro" id="IPR005946">
    <property type="entry name" value="Rib-P_diPkinase"/>
</dbReference>
<dbReference type="Gene3D" id="3.40.50.2020">
    <property type="match status" value="2"/>
</dbReference>
<dbReference type="SUPFAM" id="SSF53271">
    <property type="entry name" value="PRTase-like"/>
    <property type="match status" value="2"/>
</dbReference>
<evidence type="ECO:0000256" key="4">
    <source>
        <dbReference type="ARBA" id="ARBA00022777"/>
    </source>
</evidence>
<evidence type="ECO:0000313" key="7">
    <source>
        <dbReference type="EMBL" id="REK71188.1"/>
    </source>
</evidence>
<dbReference type="GO" id="GO:0006164">
    <property type="term" value="P:purine nucleotide biosynthetic process"/>
    <property type="evidence" value="ECO:0007669"/>
    <property type="project" value="TreeGrafter"/>
</dbReference>
<evidence type="ECO:0000256" key="2">
    <source>
        <dbReference type="ARBA" id="ARBA00022679"/>
    </source>
</evidence>
<dbReference type="GO" id="GO:0000287">
    <property type="term" value="F:magnesium ion binding"/>
    <property type="evidence" value="ECO:0007669"/>
    <property type="project" value="InterPro"/>
</dbReference>
<keyword evidence="5" id="KW-0067">ATP-binding</keyword>
<accession>A0A371P6N6</accession>
<evidence type="ECO:0000256" key="6">
    <source>
        <dbReference type="ARBA" id="ARBA00049535"/>
    </source>
</evidence>
<dbReference type="EMBL" id="QUBQ01000006">
    <property type="protein sequence ID" value="REK71188.1"/>
    <property type="molecule type" value="Genomic_DNA"/>
</dbReference>
<evidence type="ECO:0000313" key="8">
    <source>
        <dbReference type="Proteomes" id="UP000261905"/>
    </source>
</evidence>
<protein>
    <recommendedName>
        <fullName evidence="1">ribose-phosphate diphosphokinase</fullName>
        <ecNumber evidence="1">2.7.6.1</ecNumber>
    </recommendedName>
</protein>
<dbReference type="CDD" id="cd06223">
    <property type="entry name" value="PRTases_typeI"/>
    <property type="match status" value="1"/>
</dbReference>
<dbReference type="RefSeq" id="WP_116049166.1">
    <property type="nucleotide sequence ID" value="NZ_QUBQ01000006.1"/>
</dbReference>
<dbReference type="InterPro" id="IPR029057">
    <property type="entry name" value="PRTase-like"/>
</dbReference>
<dbReference type="EC" id="2.7.6.1" evidence="1"/>
<dbReference type="GO" id="GO:0005524">
    <property type="term" value="F:ATP binding"/>
    <property type="evidence" value="ECO:0007669"/>
    <property type="project" value="UniProtKB-KW"/>
</dbReference>
<dbReference type="GO" id="GO:0016301">
    <property type="term" value="F:kinase activity"/>
    <property type="evidence" value="ECO:0007669"/>
    <property type="project" value="UniProtKB-KW"/>
</dbReference>
<dbReference type="OrthoDB" id="643885at2"/>
<comment type="catalytic activity">
    <reaction evidence="6">
        <text>D-ribose 5-phosphate + ATP = 5-phospho-alpha-D-ribose 1-diphosphate + AMP + H(+)</text>
        <dbReference type="Rhea" id="RHEA:15609"/>
        <dbReference type="ChEBI" id="CHEBI:15378"/>
        <dbReference type="ChEBI" id="CHEBI:30616"/>
        <dbReference type="ChEBI" id="CHEBI:58017"/>
        <dbReference type="ChEBI" id="CHEBI:78346"/>
        <dbReference type="ChEBI" id="CHEBI:456215"/>
        <dbReference type="EC" id="2.7.6.1"/>
    </reaction>
</comment>
<reference evidence="7 8" key="1">
    <citation type="submission" date="2018-08" db="EMBL/GenBank/DDBJ databases">
        <title>Paenibacillus sp. M4BSY-1, whole genome shotgun sequence.</title>
        <authorList>
            <person name="Tuo L."/>
        </authorList>
    </citation>
    <scope>NUCLEOTIDE SEQUENCE [LARGE SCALE GENOMIC DNA]</scope>
    <source>
        <strain evidence="7 8">M4BSY-1</strain>
    </source>
</reference>
<evidence type="ECO:0000256" key="5">
    <source>
        <dbReference type="ARBA" id="ARBA00022840"/>
    </source>
</evidence>
<keyword evidence="8" id="KW-1185">Reference proteome</keyword>
<dbReference type="AlphaFoldDB" id="A0A371P6N6"/>
<evidence type="ECO:0000256" key="1">
    <source>
        <dbReference type="ARBA" id="ARBA00013247"/>
    </source>
</evidence>
<gene>
    <name evidence="7" type="ORF">DX130_22335</name>
</gene>